<accession>A0ABR3GGY1</accession>
<dbReference type="EMBL" id="JBBBZM010000075">
    <property type="protein sequence ID" value="KAL0635212.1"/>
    <property type="molecule type" value="Genomic_DNA"/>
</dbReference>
<sequence length="67" mass="7283">MSSPSSDRPYFHINGWSDQMTACDEVIEITPAELCLEWIISFNLRGVDGDGQGVIGVKGAQFASVVH</sequence>
<gene>
    <name evidence="1" type="ORF">Q9L58_005858</name>
</gene>
<keyword evidence="2" id="KW-1185">Reference proteome</keyword>
<evidence type="ECO:0000313" key="1">
    <source>
        <dbReference type="EMBL" id="KAL0635212.1"/>
    </source>
</evidence>
<comment type="caution">
    <text evidence="1">The sequence shown here is derived from an EMBL/GenBank/DDBJ whole genome shotgun (WGS) entry which is preliminary data.</text>
</comment>
<organism evidence="1 2">
    <name type="scientific">Discina gigas</name>
    <dbReference type="NCBI Taxonomy" id="1032678"/>
    <lineage>
        <taxon>Eukaryota</taxon>
        <taxon>Fungi</taxon>
        <taxon>Dikarya</taxon>
        <taxon>Ascomycota</taxon>
        <taxon>Pezizomycotina</taxon>
        <taxon>Pezizomycetes</taxon>
        <taxon>Pezizales</taxon>
        <taxon>Discinaceae</taxon>
        <taxon>Discina</taxon>
    </lineage>
</organism>
<protein>
    <submittedName>
        <fullName evidence="1">Uncharacterized protein</fullName>
    </submittedName>
</protein>
<name>A0ABR3GGY1_9PEZI</name>
<proteinExistence type="predicted"/>
<evidence type="ECO:0000313" key="2">
    <source>
        <dbReference type="Proteomes" id="UP001447188"/>
    </source>
</evidence>
<reference evidence="1 2" key="1">
    <citation type="submission" date="2024-02" db="EMBL/GenBank/DDBJ databases">
        <title>Discinaceae phylogenomics.</title>
        <authorList>
            <person name="Dirks A.C."/>
            <person name="James T.Y."/>
        </authorList>
    </citation>
    <scope>NUCLEOTIDE SEQUENCE [LARGE SCALE GENOMIC DNA]</scope>
    <source>
        <strain evidence="1 2">ACD0624</strain>
    </source>
</reference>
<dbReference type="Proteomes" id="UP001447188">
    <property type="component" value="Unassembled WGS sequence"/>
</dbReference>